<dbReference type="InterPro" id="IPR000794">
    <property type="entry name" value="Beta-ketoacyl_synthase"/>
</dbReference>
<gene>
    <name evidence="5" type="primary">fabF</name>
    <name evidence="5" type="ORF">KM92DES2_20448</name>
</gene>
<dbReference type="Pfam" id="PF02801">
    <property type="entry name" value="Ketoacyl-synt_C"/>
    <property type="match status" value="1"/>
</dbReference>
<dbReference type="PANTHER" id="PTHR11712:SF325">
    <property type="entry name" value="3-OXOACYL-(ACYL-CARRIER-PROTEIN) SYNTHASE II FABF"/>
    <property type="match status" value="1"/>
</dbReference>
<dbReference type="InterPro" id="IPR014030">
    <property type="entry name" value="Ketoacyl_synth_N"/>
</dbReference>
<evidence type="ECO:0000256" key="2">
    <source>
        <dbReference type="ARBA" id="ARBA00022679"/>
    </source>
</evidence>
<dbReference type="CDD" id="cd00834">
    <property type="entry name" value="KAS_I_II"/>
    <property type="match status" value="1"/>
</dbReference>
<dbReference type="AlphaFoldDB" id="A0A212KL13"/>
<organism evidence="5">
    <name type="scientific">uncultured Desulfovibrio sp</name>
    <dbReference type="NCBI Taxonomy" id="167968"/>
    <lineage>
        <taxon>Bacteria</taxon>
        <taxon>Pseudomonadati</taxon>
        <taxon>Thermodesulfobacteriota</taxon>
        <taxon>Desulfovibrionia</taxon>
        <taxon>Desulfovibrionales</taxon>
        <taxon>Desulfovibrionaceae</taxon>
        <taxon>Desulfovibrio</taxon>
        <taxon>environmental samples</taxon>
    </lineage>
</organism>
<dbReference type="Gene3D" id="3.40.47.10">
    <property type="match status" value="1"/>
</dbReference>
<proteinExistence type="inferred from homology"/>
<dbReference type="GO" id="GO:0006633">
    <property type="term" value="P:fatty acid biosynthetic process"/>
    <property type="evidence" value="ECO:0007669"/>
    <property type="project" value="InterPro"/>
</dbReference>
<evidence type="ECO:0000256" key="3">
    <source>
        <dbReference type="RuleBase" id="RU003694"/>
    </source>
</evidence>
<dbReference type="SUPFAM" id="SSF53901">
    <property type="entry name" value="Thiolase-like"/>
    <property type="match status" value="2"/>
</dbReference>
<feature type="domain" description="Ketosynthase family 3 (KS3)" evidence="4">
    <location>
        <begin position="3"/>
        <end position="402"/>
    </location>
</feature>
<dbReference type="InterPro" id="IPR016039">
    <property type="entry name" value="Thiolase-like"/>
</dbReference>
<dbReference type="SMART" id="SM00825">
    <property type="entry name" value="PKS_KS"/>
    <property type="match status" value="1"/>
</dbReference>
<evidence type="ECO:0000259" key="4">
    <source>
        <dbReference type="PROSITE" id="PS52004"/>
    </source>
</evidence>
<accession>A0A212KL13</accession>
<dbReference type="Pfam" id="PF00109">
    <property type="entry name" value="ketoacyl-synt"/>
    <property type="match status" value="1"/>
</dbReference>
<dbReference type="InterPro" id="IPR020841">
    <property type="entry name" value="PKS_Beta-ketoAc_synthase_dom"/>
</dbReference>
<dbReference type="InterPro" id="IPR018201">
    <property type="entry name" value="Ketoacyl_synth_AS"/>
</dbReference>
<evidence type="ECO:0000313" key="5">
    <source>
        <dbReference type="EMBL" id="SBW12342.1"/>
    </source>
</evidence>
<reference evidence="5" key="1">
    <citation type="submission" date="2016-04" db="EMBL/GenBank/DDBJ databases">
        <authorList>
            <person name="Evans L.H."/>
            <person name="Alamgir A."/>
            <person name="Owens N."/>
            <person name="Weber N.D."/>
            <person name="Virtaneva K."/>
            <person name="Barbian K."/>
            <person name="Babar A."/>
            <person name="Rosenke K."/>
        </authorList>
    </citation>
    <scope>NUCLEOTIDE SEQUENCE</scope>
    <source>
        <strain evidence="5">92-2</strain>
    </source>
</reference>
<dbReference type="GO" id="GO:0004315">
    <property type="term" value="F:3-oxoacyl-[acyl-carrier-protein] synthase activity"/>
    <property type="evidence" value="ECO:0007669"/>
    <property type="project" value="InterPro"/>
</dbReference>
<dbReference type="EMBL" id="FLUP01000002">
    <property type="protein sequence ID" value="SBW12342.1"/>
    <property type="molecule type" value="Genomic_DNA"/>
</dbReference>
<protein>
    <submittedName>
        <fullName evidence="5">3-oxoacyl-(Acyl carrier protein) synthase II</fullName>
    </submittedName>
</protein>
<keyword evidence="2 3" id="KW-0808">Transferase</keyword>
<dbReference type="PROSITE" id="PS52004">
    <property type="entry name" value="KS3_2"/>
    <property type="match status" value="1"/>
</dbReference>
<evidence type="ECO:0000256" key="1">
    <source>
        <dbReference type="ARBA" id="ARBA00008467"/>
    </source>
</evidence>
<dbReference type="PROSITE" id="PS00606">
    <property type="entry name" value="KS3_1"/>
    <property type="match status" value="1"/>
</dbReference>
<name>A0A212KL13_9BACT</name>
<dbReference type="GO" id="GO:0005829">
    <property type="term" value="C:cytosol"/>
    <property type="evidence" value="ECO:0007669"/>
    <property type="project" value="TreeGrafter"/>
</dbReference>
<dbReference type="RefSeq" id="WP_227118367.1">
    <property type="nucleotide sequence ID" value="NZ_LT598928.1"/>
</dbReference>
<dbReference type="PANTHER" id="PTHR11712">
    <property type="entry name" value="POLYKETIDE SYNTHASE-RELATED"/>
    <property type="match status" value="1"/>
</dbReference>
<sequence>MRGKRVVVTGMGAVSPFGEGVAAMYEGVRDNRCALTTLPEYKLEGLSCRVAGLVPPLQEKRIPRELRRSMSPMSIFSCLAAWEALTSAGLSTRPEQRMGVAVGSTVGSPTMLHEFFEMFLREHSVESMRSTVFFKVMSHTVAANVALACGCAGRTLAPAAACASGLMSLCLGYEAIAAGREEMMLCGGADEFHLLTSATFDRLGAASHIEDPDCASRPFDAERTGIVCGEGAGILLLESLESAQARNAPILAEIRGAAISSSPGSIAQPDAAAIAGCMRRTLDDAGVQPQDVAYVNAHATATEFGDIAEGQAIEAVFGSSVPVSSFKGHLGHTMAASGALESILCIEMLQSSTYFPTRGLRNPDARCGNLNHMCEHLHKPSGLVLKNSFALGGCNCTIIFDRLSENSINVGKE</sequence>
<comment type="similarity">
    <text evidence="1 3">Belongs to the thiolase-like superfamily. Beta-ketoacyl-ACP synthases family.</text>
</comment>
<dbReference type="InterPro" id="IPR014031">
    <property type="entry name" value="Ketoacyl_synth_C"/>
</dbReference>